<keyword evidence="5" id="KW-0413">Isomerase</keyword>
<evidence type="ECO:0000259" key="4">
    <source>
        <dbReference type="PROSITE" id="PS50072"/>
    </source>
</evidence>
<keyword evidence="6" id="KW-1185">Reference proteome</keyword>
<sequence length="346" mass="36465">MPNTENPGEDIPDGGDQLTNEQRRAEAKRKLEEKLGAQEAAARRRKRIIVTTSIVVAVVVVATGATLITKKVLDDRERARYTACQYTPEPAGQDPFANLPQIPPNLSPEQRTLAEQYRNEIAAGKDKQRKAPLPADRQLKKGDLQATFDTTQGTIPMTLKRAEAPCNVGAIASLITEGYYNDTTCHRLTEGGAGKVAVLQCGDPTATGAGGPGWSSPDEFPTNLKTVPQDPQLAALGVPATAVYPRGTVAIANQYQAGAGGQTQGANTGSSQLFIVINDSQLPPNYSVVGSVDQAGLSVLDKISKGGINPSIRPQQDPNTGAVTYAPTPGDGTPKLTTTIEKATVS</sequence>
<evidence type="ECO:0000256" key="3">
    <source>
        <dbReference type="SAM" id="Phobius"/>
    </source>
</evidence>
<feature type="compositionally biased region" description="Basic and acidic residues" evidence="2">
    <location>
        <begin position="21"/>
        <end position="30"/>
    </location>
</feature>
<feature type="region of interest" description="Disordered" evidence="2">
    <location>
        <begin position="121"/>
        <end position="140"/>
    </location>
</feature>
<comment type="caution">
    <text evidence="5">The sequence shown here is derived from an EMBL/GenBank/DDBJ whole genome shotgun (WGS) entry which is preliminary data.</text>
</comment>
<dbReference type="PANTHER" id="PTHR45625">
    <property type="entry name" value="PEPTIDYL-PROLYL CIS-TRANS ISOMERASE-RELATED"/>
    <property type="match status" value="1"/>
</dbReference>
<dbReference type="PANTHER" id="PTHR45625:SF3">
    <property type="entry name" value="PEPTIDYL-PROLYL CIS-TRANS ISOMERASE B-RELATED"/>
    <property type="match status" value="1"/>
</dbReference>
<dbReference type="Proteomes" id="UP001205740">
    <property type="component" value="Unassembled WGS sequence"/>
</dbReference>
<protein>
    <submittedName>
        <fullName evidence="5">Peptidyl-prolyl cis-trans isomerase B (Cyclophilin B)</fullName>
    </submittedName>
</protein>
<dbReference type="PROSITE" id="PS50072">
    <property type="entry name" value="CSA_PPIASE_2"/>
    <property type="match status" value="1"/>
</dbReference>
<feature type="domain" description="PPIase cyclophilin-type" evidence="4">
    <location>
        <begin position="153"/>
        <end position="345"/>
    </location>
</feature>
<evidence type="ECO:0000256" key="1">
    <source>
        <dbReference type="ARBA" id="ARBA00002388"/>
    </source>
</evidence>
<keyword evidence="3" id="KW-0812">Transmembrane</keyword>
<dbReference type="InterPro" id="IPR002130">
    <property type="entry name" value="Cyclophilin-type_PPIase_dom"/>
</dbReference>
<evidence type="ECO:0000313" key="5">
    <source>
        <dbReference type="EMBL" id="MCP2159146.1"/>
    </source>
</evidence>
<accession>A0ABT1GW02</accession>
<keyword evidence="3" id="KW-0472">Membrane</keyword>
<proteinExistence type="predicted"/>
<dbReference type="Gene3D" id="2.40.100.10">
    <property type="entry name" value="Cyclophilin-like"/>
    <property type="match status" value="1"/>
</dbReference>
<dbReference type="RefSeq" id="WP_253652742.1">
    <property type="nucleotide sequence ID" value="NZ_BAAAOE010000004.1"/>
</dbReference>
<reference evidence="5 6" key="1">
    <citation type="submission" date="2022-06" db="EMBL/GenBank/DDBJ databases">
        <title>Genomic Encyclopedia of Archaeal and Bacterial Type Strains, Phase II (KMG-II): from individual species to whole genera.</title>
        <authorList>
            <person name="Goeker M."/>
        </authorList>
    </citation>
    <scope>NUCLEOTIDE SEQUENCE [LARGE SCALE GENOMIC DNA]</scope>
    <source>
        <strain evidence="5 6">DSM 45037</strain>
    </source>
</reference>
<keyword evidence="3" id="KW-1133">Transmembrane helix</keyword>
<organism evidence="5 6">
    <name type="scientific">Williamsia serinedens</name>
    <dbReference type="NCBI Taxonomy" id="391736"/>
    <lineage>
        <taxon>Bacteria</taxon>
        <taxon>Bacillati</taxon>
        <taxon>Actinomycetota</taxon>
        <taxon>Actinomycetes</taxon>
        <taxon>Mycobacteriales</taxon>
        <taxon>Nocardiaceae</taxon>
        <taxon>Williamsia</taxon>
    </lineage>
</organism>
<name>A0ABT1GW02_9NOCA</name>
<feature type="transmembrane region" description="Helical" evidence="3">
    <location>
        <begin position="48"/>
        <end position="68"/>
    </location>
</feature>
<gene>
    <name evidence="5" type="ORF">LX12_000310</name>
</gene>
<evidence type="ECO:0000313" key="6">
    <source>
        <dbReference type="Proteomes" id="UP001205740"/>
    </source>
</evidence>
<dbReference type="Pfam" id="PF00160">
    <property type="entry name" value="Pro_isomerase"/>
    <property type="match status" value="1"/>
</dbReference>
<dbReference type="InterPro" id="IPR029000">
    <property type="entry name" value="Cyclophilin-like_dom_sf"/>
</dbReference>
<feature type="region of interest" description="Disordered" evidence="2">
    <location>
        <begin position="1"/>
        <end position="30"/>
    </location>
</feature>
<dbReference type="InterPro" id="IPR044666">
    <property type="entry name" value="Cyclophilin_A-like"/>
</dbReference>
<dbReference type="SUPFAM" id="SSF50891">
    <property type="entry name" value="Cyclophilin-like"/>
    <property type="match status" value="1"/>
</dbReference>
<comment type="function">
    <text evidence="1">PPIases accelerate the folding of proteins. It catalyzes the cis-trans isomerization of proline imidic peptide bonds in oligopeptides.</text>
</comment>
<dbReference type="GO" id="GO:0016853">
    <property type="term" value="F:isomerase activity"/>
    <property type="evidence" value="ECO:0007669"/>
    <property type="project" value="UniProtKB-KW"/>
</dbReference>
<evidence type="ECO:0000256" key="2">
    <source>
        <dbReference type="SAM" id="MobiDB-lite"/>
    </source>
</evidence>
<dbReference type="EMBL" id="JAMTCG010000001">
    <property type="protein sequence ID" value="MCP2159146.1"/>
    <property type="molecule type" value="Genomic_DNA"/>
</dbReference>